<dbReference type="Gene3D" id="3.40.190.10">
    <property type="entry name" value="Periplasmic binding protein-like II"/>
    <property type="match status" value="1"/>
</dbReference>
<dbReference type="Proteomes" id="UP000766336">
    <property type="component" value="Unassembled WGS sequence"/>
</dbReference>
<organism evidence="3 4">
    <name type="scientific">Roseococcus pinisoli</name>
    <dbReference type="NCBI Taxonomy" id="2835040"/>
    <lineage>
        <taxon>Bacteria</taxon>
        <taxon>Pseudomonadati</taxon>
        <taxon>Pseudomonadota</taxon>
        <taxon>Alphaproteobacteria</taxon>
        <taxon>Acetobacterales</taxon>
        <taxon>Roseomonadaceae</taxon>
        <taxon>Roseococcus</taxon>
    </lineage>
</organism>
<keyword evidence="2" id="KW-0732">Signal</keyword>
<accession>A0ABS5QD11</accession>
<reference evidence="3 4" key="1">
    <citation type="submission" date="2021-05" db="EMBL/GenBank/DDBJ databases">
        <title>Roseococcus sp. XZZS9, whole genome shotgun sequencing project.</title>
        <authorList>
            <person name="Zhao G."/>
            <person name="Shen L."/>
        </authorList>
    </citation>
    <scope>NUCLEOTIDE SEQUENCE [LARGE SCALE GENOMIC DNA]</scope>
    <source>
        <strain evidence="3 4">XZZS9</strain>
    </source>
</reference>
<evidence type="ECO:0000256" key="2">
    <source>
        <dbReference type="SAM" id="SignalP"/>
    </source>
</evidence>
<name>A0ABS5QD11_9PROT</name>
<protein>
    <submittedName>
        <fullName evidence="3">Tripartite tricarboxylate transporter substrate binding protein</fullName>
    </submittedName>
</protein>
<comment type="similarity">
    <text evidence="1">Belongs to the UPF0065 (bug) family.</text>
</comment>
<dbReference type="InterPro" id="IPR042100">
    <property type="entry name" value="Bug_dom1"/>
</dbReference>
<dbReference type="PANTHER" id="PTHR42928">
    <property type="entry name" value="TRICARBOXYLATE-BINDING PROTEIN"/>
    <property type="match status" value="1"/>
</dbReference>
<proteinExistence type="inferred from homology"/>
<keyword evidence="4" id="KW-1185">Reference proteome</keyword>
<dbReference type="InterPro" id="IPR005064">
    <property type="entry name" value="BUG"/>
</dbReference>
<dbReference type="CDD" id="cd07012">
    <property type="entry name" value="PBP2_Bug_TTT"/>
    <property type="match status" value="1"/>
</dbReference>
<comment type="caution">
    <text evidence="3">The sequence shown here is derived from an EMBL/GenBank/DDBJ whole genome shotgun (WGS) entry which is preliminary data.</text>
</comment>
<dbReference type="RefSeq" id="WP_213670241.1">
    <property type="nucleotide sequence ID" value="NZ_JAHCDA010000002.1"/>
</dbReference>
<evidence type="ECO:0000313" key="3">
    <source>
        <dbReference type="EMBL" id="MBS7811574.1"/>
    </source>
</evidence>
<feature type="chain" id="PRO_5046739297" evidence="2">
    <location>
        <begin position="22"/>
        <end position="325"/>
    </location>
</feature>
<evidence type="ECO:0000313" key="4">
    <source>
        <dbReference type="Proteomes" id="UP000766336"/>
    </source>
</evidence>
<dbReference type="Gene3D" id="3.40.190.150">
    <property type="entry name" value="Bordetella uptake gene, domain 1"/>
    <property type="match status" value="1"/>
</dbReference>
<dbReference type="PANTHER" id="PTHR42928:SF5">
    <property type="entry name" value="BLR1237 PROTEIN"/>
    <property type="match status" value="1"/>
</dbReference>
<dbReference type="Pfam" id="PF03401">
    <property type="entry name" value="TctC"/>
    <property type="match status" value="1"/>
</dbReference>
<sequence>MMISRRGLAAIPFLSAGAAQAQAPAQAFPTRPIRLLLPQPPGSANDVVARIISEPMGRALGQPVVVDNRPGANGMVAINGLKQQAPDGYTLLMPGVSQLSFNPFLYPNLTYDAATDFTFVAPASDAPFILLASKKSGITSVAELLRRARAEPGRLTYASAGIGNSTHLSMEMLADRAGVSFTHVPYGGTAAALTSVITGETDVMILVLAVALAQVRAGAVTPLAMVSAQRLPVLPDVPTQAEAGIDAPVMPGWFAIVGPAGMPAPVVNQLNAAVRTALADETVQKRLADNLLIAWSGSPADLQARMASDSQVWGEFIRRRGLRPE</sequence>
<dbReference type="PIRSF" id="PIRSF017082">
    <property type="entry name" value="YflP"/>
    <property type="match status" value="1"/>
</dbReference>
<evidence type="ECO:0000256" key="1">
    <source>
        <dbReference type="ARBA" id="ARBA00006987"/>
    </source>
</evidence>
<feature type="signal peptide" evidence="2">
    <location>
        <begin position="1"/>
        <end position="21"/>
    </location>
</feature>
<gene>
    <name evidence="3" type="ORF">KHU32_11555</name>
</gene>
<dbReference type="SUPFAM" id="SSF53850">
    <property type="entry name" value="Periplasmic binding protein-like II"/>
    <property type="match status" value="1"/>
</dbReference>
<dbReference type="EMBL" id="JAHCDA010000002">
    <property type="protein sequence ID" value="MBS7811574.1"/>
    <property type="molecule type" value="Genomic_DNA"/>
</dbReference>